<accession>A0A6M3JYI4</accession>
<evidence type="ECO:0000313" key="1">
    <source>
        <dbReference type="EMBL" id="QJA74488.1"/>
    </source>
</evidence>
<name>A0A6M3JYI4_9ZZZZ</name>
<dbReference type="EMBL" id="MT142101">
    <property type="protein sequence ID" value="QJA74488.1"/>
    <property type="molecule type" value="Genomic_DNA"/>
</dbReference>
<protein>
    <submittedName>
        <fullName evidence="1">Uncharacterized protein</fullName>
    </submittedName>
</protein>
<sequence length="260" mass="27385">MTTATVTIAYDFPKAQIIKGHRSPMALLTGSFTLDTGDYATGGISADISGKFNSLQTVYLDGPLAASYDVTNKKLKVYASPYHPRQGGHVAGGTINLIHSASYLSDGVSLYAYTLDGFNANLRAINANTADKLFEIADAGAYGFVKYVAAATTDGLLVYFDEDATAGSRFLVTSPSGKDLWIPLSDGTFFKLKHSAAPDTPGATVSFDDDAATHQRLLFNSPTTTNGTDTCYSAAPKLVELPSGTTMASEVFNFAAVGIV</sequence>
<dbReference type="AlphaFoldDB" id="A0A6M3JYI4"/>
<reference evidence="1" key="1">
    <citation type="submission" date="2020-03" db="EMBL/GenBank/DDBJ databases">
        <title>The deep terrestrial virosphere.</title>
        <authorList>
            <person name="Holmfeldt K."/>
            <person name="Nilsson E."/>
            <person name="Simone D."/>
            <person name="Lopez-Fernandez M."/>
            <person name="Wu X."/>
            <person name="de Brujin I."/>
            <person name="Lundin D."/>
            <person name="Andersson A."/>
            <person name="Bertilsson S."/>
            <person name="Dopson M."/>
        </authorList>
    </citation>
    <scope>NUCLEOTIDE SEQUENCE</scope>
    <source>
        <strain evidence="1">MM415A01992</strain>
    </source>
</reference>
<proteinExistence type="predicted"/>
<organism evidence="1">
    <name type="scientific">viral metagenome</name>
    <dbReference type="NCBI Taxonomy" id="1070528"/>
    <lineage>
        <taxon>unclassified sequences</taxon>
        <taxon>metagenomes</taxon>
        <taxon>organismal metagenomes</taxon>
    </lineage>
</organism>
<gene>
    <name evidence="1" type="ORF">MM415A01992_0007</name>
</gene>